<name>A0A072TIM7_MEDTR</name>
<gene>
    <name evidence="14" type="ORF">MTR_0095s0040</name>
</gene>
<feature type="domain" description="Myb-like" evidence="12">
    <location>
        <begin position="5"/>
        <end position="57"/>
    </location>
</feature>
<dbReference type="EnsemblPlants" id="KEH16773">
    <property type="protein sequence ID" value="KEH16773"/>
    <property type="gene ID" value="MTR_0095s0040"/>
</dbReference>
<reference evidence="14 16" key="1">
    <citation type="journal article" date="2011" name="Nature">
        <title>The Medicago genome provides insight into the evolution of rhizobial symbioses.</title>
        <authorList>
            <person name="Young N.D."/>
            <person name="Debelle F."/>
            <person name="Oldroyd G.E."/>
            <person name="Geurts R."/>
            <person name="Cannon S.B."/>
            <person name="Udvardi M.K."/>
            <person name="Benedito V.A."/>
            <person name="Mayer K.F."/>
            <person name="Gouzy J."/>
            <person name="Schoof H."/>
            <person name="Van de Peer Y."/>
            <person name="Proost S."/>
            <person name="Cook D.R."/>
            <person name="Meyers B.C."/>
            <person name="Spannagl M."/>
            <person name="Cheung F."/>
            <person name="De Mita S."/>
            <person name="Krishnakumar V."/>
            <person name="Gundlach H."/>
            <person name="Zhou S."/>
            <person name="Mudge J."/>
            <person name="Bharti A.K."/>
            <person name="Murray J.D."/>
            <person name="Naoumkina M.A."/>
            <person name="Rosen B."/>
            <person name="Silverstein K.A."/>
            <person name="Tang H."/>
            <person name="Rombauts S."/>
            <person name="Zhao P.X."/>
            <person name="Zhou P."/>
            <person name="Barbe V."/>
            <person name="Bardou P."/>
            <person name="Bechner M."/>
            <person name="Bellec A."/>
            <person name="Berger A."/>
            <person name="Berges H."/>
            <person name="Bidwell S."/>
            <person name="Bisseling T."/>
            <person name="Choisne N."/>
            <person name="Couloux A."/>
            <person name="Denny R."/>
            <person name="Deshpande S."/>
            <person name="Dai X."/>
            <person name="Doyle J.J."/>
            <person name="Dudez A.M."/>
            <person name="Farmer A.D."/>
            <person name="Fouteau S."/>
            <person name="Franken C."/>
            <person name="Gibelin C."/>
            <person name="Gish J."/>
            <person name="Goldstein S."/>
            <person name="Gonzalez A.J."/>
            <person name="Green P.J."/>
            <person name="Hallab A."/>
            <person name="Hartog M."/>
            <person name="Hua A."/>
            <person name="Humphray S.J."/>
            <person name="Jeong D.H."/>
            <person name="Jing Y."/>
            <person name="Jocker A."/>
            <person name="Kenton S.M."/>
            <person name="Kim D.J."/>
            <person name="Klee K."/>
            <person name="Lai H."/>
            <person name="Lang C."/>
            <person name="Lin S."/>
            <person name="Macmil S.L."/>
            <person name="Magdelenat G."/>
            <person name="Matthews L."/>
            <person name="McCorrison J."/>
            <person name="Monaghan E.L."/>
            <person name="Mun J.H."/>
            <person name="Najar F.Z."/>
            <person name="Nicholson C."/>
            <person name="Noirot C."/>
            <person name="O'Bleness M."/>
            <person name="Paule C.R."/>
            <person name="Poulain J."/>
            <person name="Prion F."/>
            <person name="Qin B."/>
            <person name="Qu C."/>
            <person name="Retzel E.F."/>
            <person name="Riddle C."/>
            <person name="Sallet E."/>
            <person name="Samain S."/>
            <person name="Samson N."/>
            <person name="Sanders I."/>
            <person name="Saurat O."/>
            <person name="Scarpelli C."/>
            <person name="Schiex T."/>
            <person name="Segurens B."/>
            <person name="Severin A.J."/>
            <person name="Sherrier D.J."/>
            <person name="Shi R."/>
            <person name="Sims S."/>
            <person name="Singer S.R."/>
            <person name="Sinharoy S."/>
            <person name="Sterck L."/>
            <person name="Viollet A."/>
            <person name="Wang B.B."/>
            <person name="Wang K."/>
            <person name="Wang M."/>
            <person name="Wang X."/>
            <person name="Warfsmann J."/>
            <person name="Weissenbach J."/>
            <person name="White D.D."/>
            <person name="White J.D."/>
            <person name="Wiley G.B."/>
            <person name="Wincker P."/>
            <person name="Xing Y."/>
            <person name="Yang L."/>
            <person name="Yao Z."/>
            <person name="Ying F."/>
            <person name="Zhai J."/>
            <person name="Zhou L."/>
            <person name="Zuber A."/>
            <person name="Denarie J."/>
            <person name="Dixon R.A."/>
            <person name="May G.D."/>
            <person name="Schwartz D.C."/>
            <person name="Rogers J."/>
            <person name="Quetier F."/>
            <person name="Town C.D."/>
            <person name="Roe B.A."/>
        </authorList>
    </citation>
    <scope>NUCLEOTIDE SEQUENCE [LARGE SCALE GENOMIC DNA]</scope>
    <source>
        <strain evidence="14">A17</strain>
        <strain evidence="15 16">cv. Jemalong A17</strain>
    </source>
</reference>
<protein>
    <recommendedName>
        <fullName evidence="9">MYB transcription factor</fullName>
    </recommendedName>
</protein>
<dbReference type="GO" id="GO:0005730">
    <property type="term" value="C:nucleolus"/>
    <property type="evidence" value="ECO:0007669"/>
    <property type="project" value="UniProtKB-SubCell"/>
</dbReference>
<feature type="region of interest" description="Disordered" evidence="11">
    <location>
        <begin position="59"/>
        <end position="81"/>
    </location>
</feature>
<dbReference type="HOGENOM" id="CLU_047477_1_1_1"/>
<comment type="subcellular location">
    <subcellularLocation>
        <location evidence="1">Chromosome</location>
    </subcellularLocation>
    <subcellularLocation>
        <location evidence="2">Nucleus</location>
        <location evidence="2">Nucleolus</location>
    </subcellularLocation>
</comment>
<reference evidence="14 16" key="2">
    <citation type="journal article" date="2014" name="BMC Genomics">
        <title>An improved genome release (version Mt4.0) for the model legume Medicago truncatula.</title>
        <authorList>
            <person name="Tang H."/>
            <person name="Krishnakumar V."/>
            <person name="Bidwell S."/>
            <person name="Rosen B."/>
            <person name="Chan A."/>
            <person name="Zhou S."/>
            <person name="Gentzbittel L."/>
            <person name="Childs K.L."/>
            <person name="Yandell M."/>
            <person name="Gundlach H."/>
            <person name="Mayer K.F."/>
            <person name="Schwartz D.C."/>
            <person name="Town C.D."/>
        </authorList>
    </citation>
    <scope>GENOME REANNOTATION</scope>
    <source>
        <strain evidence="14">A17</strain>
        <strain evidence="15 16">cv. Jemalong A17</strain>
    </source>
</reference>
<feature type="domain" description="HTH myb-type" evidence="13">
    <location>
        <begin position="1"/>
        <end position="31"/>
    </location>
</feature>
<dbReference type="PaxDb" id="3880-AET04802"/>
<evidence type="ECO:0000256" key="3">
    <source>
        <dbReference type="ARBA" id="ARBA00022454"/>
    </source>
</evidence>
<keyword evidence="6 14" id="KW-0238">DNA-binding</keyword>
<evidence type="ECO:0000256" key="5">
    <source>
        <dbReference type="ARBA" id="ARBA00023054"/>
    </source>
</evidence>
<dbReference type="GO" id="GO:0003691">
    <property type="term" value="F:double-stranded telomeric DNA binding"/>
    <property type="evidence" value="ECO:0007669"/>
    <property type="project" value="InterPro"/>
</dbReference>
<dbReference type="SMART" id="SM00717">
    <property type="entry name" value="SANT"/>
    <property type="match status" value="1"/>
</dbReference>
<evidence type="ECO:0000313" key="16">
    <source>
        <dbReference type="Proteomes" id="UP000002051"/>
    </source>
</evidence>
<dbReference type="InterPro" id="IPR017930">
    <property type="entry name" value="Myb_dom"/>
</dbReference>
<dbReference type="eggNOG" id="ENOG502QSU2">
    <property type="taxonomic scope" value="Eukaryota"/>
</dbReference>
<evidence type="ECO:0000259" key="13">
    <source>
        <dbReference type="PROSITE" id="PS51294"/>
    </source>
</evidence>
<dbReference type="EMBL" id="KL402820">
    <property type="protein sequence ID" value="KEH16773.1"/>
    <property type="molecule type" value="Genomic_DNA"/>
</dbReference>
<evidence type="ECO:0000256" key="7">
    <source>
        <dbReference type="ARBA" id="ARBA00023163"/>
    </source>
</evidence>
<evidence type="ECO:0000256" key="4">
    <source>
        <dbReference type="ARBA" id="ARBA00023015"/>
    </source>
</evidence>
<keyword evidence="16" id="KW-1185">Reference proteome</keyword>
<dbReference type="InterPro" id="IPR001005">
    <property type="entry name" value="SANT/Myb"/>
</dbReference>
<keyword evidence="3" id="KW-0158">Chromosome</keyword>
<evidence type="ECO:0000256" key="10">
    <source>
        <dbReference type="ARBA" id="ARBA00053063"/>
    </source>
</evidence>
<dbReference type="Proteomes" id="UP000002051">
    <property type="component" value="Unassembled WGS sequence"/>
</dbReference>
<evidence type="ECO:0000256" key="8">
    <source>
        <dbReference type="ARBA" id="ARBA00023242"/>
    </source>
</evidence>
<keyword evidence="7" id="KW-0804">Transcription</keyword>
<keyword evidence="4" id="KW-0805">Transcription regulation</keyword>
<reference evidence="15" key="3">
    <citation type="submission" date="2015-06" db="UniProtKB">
        <authorList>
            <consortium name="EnsemblPlants"/>
        </authorList>
    </citation>
    <scope>IDENTIFICATION</scope>
    <source>
        <strain evidence="15">cv. Jemalong A17</strain>
    </source>
</reference>
<evidence type="ECO:0000259" key="12">
    <source>
        <dbReference type="PROSITE" id="PS50090"/>
    </source>
</evidence>
<dbReference type="PANTHER" id="PTHR46267:SF8">
    <property type="entry name" value="TELOMERE REPEAT-BINDING FACTOR 1"/>
    <property type="match status" value="1"/>
</dbReference>
<evidence type="ECO:0000313" key="14">
    <source>
        <dbReference type="EMBL" id="KEH16773.1"/>
    </source>
</evidence>
<organism evidence="14 16">
    <name type="scientific">Medicago truncatula</name>
    <name type="common">Barrel medic</name>
    <name type="synonym">Medicago tribuloides</name>
    <dbReference type="NCBI Taxonomy" id="3880"/>
    <lineage>
        <taxon>Eukaryota</taxon>
        <taxon>Viridiplantae</taxon>
        <taxon>Streptophyta</taxon>
        <taxon>Embryophyta</taxon>
        <taxon>Tracheophyta</taxon>
        <taxon>Spermatophyta</taxon>
        <taxon>Magnoliopsida</taxon>
        <taxon>eudicotyledons</taxon>
        <taxon>Gunneridae</taxon>
        <taxon>Pentapetalae</taxon>
        <taxon>rosids</taxon>
        <taxon>fabids</taxon>
        <taxon>Fabales</taxon>
        <taxon>Fabaceae</taxon>
        <taxon>Papilionoideae</taxon>
        <taxon>50 kb inversion clade</taxon>
        <taxon>NPAAA clade</taxon>
        <taxon>Hologalegina</taxon>
        <taxon>IRL clade</taxon>
        <taxon>Trifolieae</taxon>
        <taxon>Medicago</taxon>
    </lineage>
</organism>
<dbReference type="CDD" id="cd11660">
    <property type="entry name" value="SANT_TRF"/>
    <property type="match status" value="1"/>
</dbReference>
<dbReference type="Gene3D" id="1.10.246.220">
    <property type="match status" value="1"/>
</dbReference>
<dbReference type="PANTHER" id="PTHR46267">
    <property type="entry name" value="SINGLE MYB HISTONE 4"/>
    <property type="match status" value="1"/>
</dbReference>
<evidence type="ECO:0000256" key="11">
    <source>
        <dbReference type="SAM" id="MobiDB-lite"/>
    </source>
</evidence>
<dbReference type="InterPro" id="IPR044597">
    <property type="entry name" value="SMH1-6"/>
</dbReference>
<sequence length="246" mass="26909">MGAPKQKWTSEEEAALKAGVAKHGVGKWRTIIKDPEFNRVLFIRSNVDLKDKWRNLSVMGNGSSSREKSKGAIKRLNHPVPKQDDNSMAITAVTGPSDDDEIVDAQPLQVSRDMPHIPGPKRFIVKLDNLILEAISSLNELGGSNTTTIASFIEELILVQRGVLATLFSILTPTLTISLDEIHVGFTTCETHFQNVGSTLILPNKRVGVRESVPSTPLVQILVSNLSEGEPWHSVKVATDDMEVIG</sequence>
<dbReference type="SUPFAM" id="SSF46689">
    <property type="entry name" value="Homeodomain-like"/>
    <property type="match status" value="1"/>
</dbReference>
<evidence type="ECO:0000313" key="15">
    <source>
        <dbReference type="EnsemblPlants" id="KEH16773"/>
    </source>
</evidence>
<keyword evidence="5" id="KW-0175">Coiled coil</keyword>
<keyword evidence="8" id="KW-0539">Nucleus</keyword>
<dbReference type="STRING" id="3880.A0A072TIM7"/>
<dbReference type="Pfam" id="PF00249">
    <property type="entry name" value="Myb_DNA-binding"/>
    <property type="match status" value="1"/>
</dbReference>
<evidence type="ECO:0000256" key="1">
    <source>
        <dbReference type="ARBA" id="ARBA00004286"/>
    </source>
</evidence>
<accession>A0A072TIM7</accession>
<evidence type="ECO:0000256" key="6">
    <source>
        <dbReference type="ARBA" id="ARBA00023125"/>
    </source>
</evidence>
<evidence type="ECO:0000256" key="9">
    <source>
        <dbReference type="ARBA" id="ARBA00032813"/>
    </source>
</evidence>
<dbReference type="FunFam" id="1.10.246.220:FF:000002">
    <property type="entry name" value="Telomere repeat-binding factor 1"/>
    <property type="match status" value="1"/>
</dbReference>
<dbReference type="InterPro" id="IPR009057">
    <property type="entry name" value="Homeodomain-like_sf"/>
</dbReference>
<comment type="function">
    <text evidence="10">Binds preferentially double-stranded telomeric repeats.</text>
</comment>
<dbReference type="GO" id="GO:0005694">
    <property type="term" value="C:chromosome"/>
    <property type="evidence" value="ECO:0007669"/>
    <property type="project" value="UniProtKB-SubCell"/>
</dbReference>
<dbReference type="PROSITE" id="PS51294">
    <property type="entry name" value="HTH_MYB"/>
    <property type="match status" value="1"/>
</dbReference>
<dbReference type="AlphaFoldDB" id="A0A072TIM7"/>
<dbReference type="PROSITE" id="PS50090">
    <property type="entry name" value="MYB_LIKE"/>
    <property type="match status" value="1"/>
</dbReference>
<dbReference type="FunFam" id="1.10.10.60:FF:000168">
    <property type="entry name" value="Telomere repeat-binding factor 1"/>
    <property type="match status" value="1"/>
</dbReference>
<evidence type="ECO:0000256" key="2">
    <source>
        <dbReference type="ARBA" id="ARBA00004604"/>
    </source>
</evidence>
<proteinExistence type="predicted"/>